<comment type="caution">
    <text evidence="1">The sequence shown here is derived from an EMBL/GenBank/DDBJ whole genome shotgun (WGS) entry which is preliminary data.</text>
</comment>
<keyword evidence="2" id="KW-1185">Reference proteome</keyword>
<name>A0AAD9URE9_ACRCE</name>
<evidence type="ECO:0000313" key="1">
    <source>
        <dbReference type="EMBL" id="KAK2547083.1"/>
    </source>
</evidence>
<reference evidence="1" key="1">
    <citation type="journal article" date="2023" name="G3 (Bethesda)">
        <title>Whole genome assembly and annotation of the endangered Caribbean coral Acropora cervicornis.</title>
        <authorList>
            <person name="Selwyn J.D."/>
            <person name="Vollmer S.V."/>
        </authorList>
    </citation>
    <scope>NUCLEOTIDE SEQUENCE</scope>
    <source>
        <strain evidence="1">K2</strain>
    </source>
</reference>
<proteinExistence type="predicted"/>
<dbReference type="AlphaFoldDB" id="A0AAD9URE9"/>
<organism evidence="1 2">
    <name type="scientific">Acropora cervicornis</name>
    <name type="common">Staghorn coral</name>
    <dbReference type="NCBI Taxonomy" id="6130"/>
    <lineage>
        <taxon>Eukaryota</taxon>
        <taxon>Metazoa</taxon>
        <taxon>Cnidaria</taxon>
        <taxon>Anthozoa</taxon>
        <taxon>Hexacorallia</taxon>
        <taxon>Scleractinia</taxon>
        <taxon>Astrocoeniina</taxon>
        <taxon>Acroporidae</taxon>
        <taxon>Acropora</taxon>
    </lineage>
</organism>
<gene>
    <name evidence="1" type="ORF">P5673_033159</name>
</gene>
<protein>
    <submittedName>
        <fullName evidence="1">Uncharacterized protein</fullName>
    </submittedName>
</protein>
<evidence type="ECO:0000313" key="2">
    <source>
        <dbReference type="Proteomes" id="UP001249851"/>
    </source>
</evidence>
<dbReference type="Proteomes" id="UP001249851">
    <property type="component" value="Unassembled WGS sequence"/>
</dbReference>
<dbReference type="EMBL" id="JARQWQ010000218">
    <property type="protein sequence ID" value="KAK2547083.1"/>
    <property type="molecule type" value="Genomic_DNA"/>
</dbReference>
<accession>A0AAD9URE9</accession>
<sequence>MKSPLIQERLFGRHTLPLDLRVTTTEKKSNTNDIVVRNPNLEFKTAKRTDIVHRVMGESKLEREKEEGLVWSAGRVPLARCPAQQELAVKEGLLLRLIVQRKANEREEKNLSASVAPHAPINALI</sequence>
<reference evidence="1" key="2">
    <citation type="journal article" date="2023" name="Science">
        <title>Genomic signatures of disease resistance in endangered staghorn corals.</title>
        <authorList>
            <person name="Vollmer S.V."/>
            <person name="Selwyn J.D."/>
            <person name="Despard B.A."/>
            <person name="Roesel C.L."/>
        </authorList>
    </citation>
    <scope>NUCLEOTIDE SEQUENCE</scope>
    <source>
        <strain evidence="1">K2</strain>
    </source>
</reference>